<dbReference type="OrthoDB" id="9791241at2"/>
<feature type="domain" description="Spore protein YkvP/CgeB glycosyl transferase-like" evidence="1">
    <location>
        <begin position="378"/>
        <end position="520"/>
    </location>
</feature>
<name>A0A0S4L220_9BACT</name>
<accession>A0A0S4L220</accession>
<dbReference type="AlphaFoldDB" id="A0A0S4L220"/>
<dbReference type="STRING" id="1742973.COMA2_10154"/>
<proteinExistence type="predicted"/>
<sequence>MNYLVQNLEGLRTRFPALVQATRENSGGLLTVVPSREGSPSATHEGRWVHSGYDPRKEARAWAEAQLLEWKAGELGVVLGVGLLYHVEALVALKPQGAMLAVVVPNVAEFNDAASTRSMEAWITRVEWVWGTSVAMAEQLAAQSGPLRFMTYKPAACLHGEAHRDLETEVRRIVLAKQSGRLHVAVVGPIYGGSLPIARYAVAALESLGHRVSWLDQSPHRASYDLFASGREPRHRLTMQSRFADLLSLGVVTHLAEDPPDLVLALAQAPLNLAVLEHLRKKKFLTAIWFVENYRHLTYWQQLAGGYDYWFVIQQASCVDALMRAGARRVNYLPMAADPALHRPLELTESEQTEYGADVSFVGAGYANRRTVLPAWLSKDWSFKLWGNEWEGADALLSVLQRGGARIDTETCIKVFNATAVNLNLHSCAGDGLDPEADFVNPRTFELAACGAFQLVDERALFPDLFNSKEMVRFTAAADVPSLIRAWLADPSGRREIAAAARRRVLEQHTYAHRMSELLAVIGMHQPDRIGAMVRGDRNAGALAQRADSPPELAALLRGFPPNQRVELKDVAARIKANGAGRELAREELLILMLDSYRTETRDLV</sequence>
<evidence type="ECO:0000259" key="1">
    <source>
        <dbReference type="Pfam" id="PF13524"/>
    </source>
</evidence>
<dbReference type="Pfam" id="PF13524">
    <property type="entry name" value="Glyco_trans_1_2"/>
    <property type="match status" value="1"/>
</dbReference>
<protein>
    <recommendedName>
        <fullName evidence="1">Spore protein YkvP/CgeB glycosyl transferase-like domain-containing protein</fullName>
    </recommendedName>
</protein>
<evidence type="ECO:0000313" key="3">
    <source>
        <dbReference type="Proteomes" id="UP000198736"/>
    </source>
</evidence>
<dbReference type="EMBL" id="CZPZ01000001">
    <property type="protein sequence ID" value="CUS31525.1"/>
    <property type="molecule type" value="Genomic_DNA"/>
</dbReference>
<organism evidence="2 3">
    <name type="scientific">Candidatus Nitrospira nitrificans</name>
    <dbReference type="NCBI Taxonomy" id="1742973"/>
    <lineage>
        <taxon>Bacteria</taxon>
        <taxon>Pseudomonadati</taxon>
        <taxon>Nitrospirota</taxon>
        <taxon>Nitrospiria</taxon>
        <taxon>Nitrospirales</taxon>
        <taxon>Nitrospiraceae</taxon>
        <taxon>Nitrospira</taxon>
    </lineage>
</organism>
<keyword evidence="3" id="KW-1185">Reference proteome</keyword>
<reference evidence="3" key="1">
    <citation type="submission" date="2015-10" db="EMBL/GenBank/DDBJ databases">
        <authorList>
            <person name="Luecker S."/>
            <person name="Luecker S."/>
        </authorList>
    </citation>
    <scope>NUCLEOTIDE SEQUENCE [LARGE SCALE GENOMIC DNA]</scope>
</reference>
<gene>
    <name evidence="2" type="ORF">COMA2_10154</name>
</gene>
<dbReference type="Proteomes" id="UP000198736">
    <property type="component" value="Unassembled WGS sequence"/>
</dbReference>
<evidence type="ECO:0000313" key="2">
    <source>
        <dbReference type="EMBL" id="CUS31525.1"/>
    </source>
</evidence>
<dbReference type="RefSeq" id="WP_090893752.1">
    <property type="nucleotide sequence ID" value="NZ_CZPZ01000001.1"/>
</dbReference>
<dbReference type="InterPro" id="IPR055259">
    <property type="entry name" value="YkvP/CgeB_Glyco_trans-like"/>
</dbReference>